<keyword evidence="1" id="KW-1133">Transmembrane helix</keyword>
<keyword evidence="1" id="KW-0472">Membrane</keyword>
<protein>
    <submittedName>
        <fullName evidence="2">Uncharacterized protein</fullName>
    </submittedName>
</protein>
<keyword evidence="3" id="KW-1185">Reference proteome</keyword>
<keyword evidence="1" id="KW-0812">Transmembrane</keyword>
<accession>A0A8E2DTS4</accession>
<evidence type="ECO:0000313" key="2">
    <source>
        <dbReference type="EMBL" id="OCH95694.1"/>
    </source>
</evidence>
<dbReference type="EMBL" id="KV722334">
    <property type="protein sequence ID" value="OCH95694.1"/>
    <property type="molecule type" value="Genomic_DNA"/>
</dbReference>
<evidence type="ECO:0000313" key="3">
    <source>
        <dbReference type="Proteomes" id="UP000250043"/>
    </source>
</evidence>
<reference evidence="2 3" key="1">
    <citation type="submission" date="2016-07" db="EMBL/GenBank/DDBJ databases">
        <title>Draft genome of the white-rot fungus Obba rivulosa 3A-2.</title>
        <authorList>
            <consortium name="DOE Joint Genome Institute"/>
            <person name="Miettinen O."/>
            <person name="Riley R."/>
            <person name="Acob R."/>
            <person name="Barry K."/>
            <person name="Cullen D."/>
            <person name="De Vries R."/>
            <person name="Hainaut M."/>
            <person name="Hatakka A."/>
            <person name="Henrissat B."/>
            <person name="Hilden K."/>
            <person name="Kuo R."/>
            <person name="Labutti K."/>
            <person name="Lipzen A."/>
            <person name="Makela M.R."/>
            <person name="Sandor L."/>
            <person name="Spatafora J.W."/>
            <person name="Grigoriev I.V."/>
            <person name="Hibbett D.S."/>
        </authorList>
    </citation>
    <scope>NUCLEOTIDE SEQUENCE [LARGE SCALE GENOMIC DNA]</scope>
    <source>
        <strain evidence="2 3">3A-2</strain>
    </source>
</reference>
<feature type="transmembrane region" description="Helical" evidence="1">
    <location>
        <begin position="20"/>
        <end position="39"/>
    </location>
</feature>
<dbReference type="Proteomes" id="UP000250043">
    <property type="component" value="Unassembled WGS sequence"/>
</dbReference>
<name>A0A8E2DTS4_9APHY</name>
<proteinExistence type="predicted"/>
<sequence length="116" mass="13210">MGDSLDLTTVDPRLGALKQIPWARIIYTHFMGLVLLPTWRRECSGCFRGTARNVYAAPRAYYKGAIFVMLWPHFSPSLGHLDIRHGGRPASVVWTSLRSRVPIAHRWPAVGNAWRR</sequence>
<dbReference type="AlphaFoldDB" id="A0A8E2DTS4"/>
<evidence type="ECO:0000256" key="1">
    <source>
        <dbReference type="SAM" id="Phobius"/>
    </source>
</evidence>
<gene>
    <name evidence="2" type="ORF">OBBRIDRAFT_497688</name>
</gene>
<organism evidence="2 3">
    <name type="scientific">Obba rivulosa</name>
    <dbReference type="NCBI Taxonomy" id="1052685"/>
    <lineage>
        <taxon>Eukaryota</taxon>
        <taxon>Fungi</taxon>
        <taxon>Dikarya</taxon>
        <taxon>Basidiomycota</taxon>
        <taxon>Agaricomycotina</taxon>
        <taxon>Agaricomycetes</taxon>
        <taxon>Polyporales</taxon>
        <taxon>Gelatoporiaceae</taxon>
        <taxon>Obba</taxon>
    </lineage>
</organism>